<feature type="domain" description="Glycosyl transferase family 1" evidence="1">
    <location>
        <begin position="192"/>
        <end position="338"/>
    </location>
</feature>
<dbReference type="SUPFAM" id="SSF53756">
    <property type="entry name" value="UDP-Glycosyltransferase/glycogen phosphorylase"/>
    <property type="match status" value="1"/>
</dbReference>
<sequence>MNKHNIKILTLDFSLKGGIERVVALLANSFSRNGYNVEIVSVFKSNDMESYATDEKVSIRYLTVKKYNCFNGVKKIIVFYHLIYNLIKYCLSDSFNKTIFISTLTNVSTVMCIAKIFNPKLKLIAAEHSQYYAHNKIIRFIRRLLFNKSNKVVVLTEHDKKIFENFLKPNKVCVIRNPVSFNINKASGLSFKRLISIGRLEDVKGYKNLIVDLSDFFKTNKEWTLDIYGDGSLKREINELIEKLGLTKNIYLRGFTRNIDKEICNSSFYLCSSLTEAFPMSFLEAFSVGLPVVSENCPIGPSEIISQHVNGVLLSEGGSFTIVLEQLIADEVLYKNMVNGCLSSVEAYKIDKITDEWIKVFREINDD</sequence>
<organism evidence="3">
    <name type="scientific">Citrobacter freundii</name>
    <dbReference type="NCBI Taxonomy" id="546"/>
    <lineage>
        <taxon>Bacteria</taxon>
        <taxon>Pseudomonadati</taxon>
        <taxon>Pseudomonadota</taxon>
        <taxon>Gammaproteobacteria</taxon>
        <taxon>Enterobacterales</taxon>
        <taxon>Enterobacteriaceae</taxon>
        <taxon>Citrobacter</taxon>
        <taxon>Citrobacter freundii complex</taxon>
    </lineage>
</organism>
<comment type="caution">
    <text evidence="3">The sequence shown here is derived from an EMBL/GenBank/DDBJ whole genome shotgun (WGS) entry which is preliminary data.</text>
</comment>
<dbReference type="GO" id="GO:1901135">
    <property type="term" value="P:carbohydrate derivative metabolic process"/>
    <property type="evidence" value="ECO:0007669"/>
    <property type="project" value="UniProtKB-ARBA"/>
</dbReference>
<dbReference type="InterPro" id="IPR001296">
    <property type="entry name" value="Glyco_trans_1"/>
</dbReference>
<dbReference type="RefSeq" id="WP_071667057.1">
    <property type="nucleotide sequence ID" value="NZ_CABDWZ010000001.1"/>
</dbReference>
<dbReference type="EMBL" id="DACSXJ010000001">
    <property type="protein sequence ID" value="HAT3895845.1"/>
    <property type="molecule type" value="Genomic_DNA"/>
</dbReference>
<dbReference type="PANTHER" id="PTHR12526:SF627">
    <property type="entry name" value="D-RHAMNOSYLTRANSFERASE WBPZ"/>
    <property type="match status" value="1"/>
</dbReference>
<dbReference type="Proteomes" id="UP000855471">
    <property type="component" value="Unassembled WGS sequence"/>
</dbReference>
<gene>
    <name evidence="3" type="ORF">I9Y29_000221</name>
</gene>
<dbReference type="PANTHER" id="PTHR12526">
    <property type="entry name" value="GLYCOSYLTRANSFERASE"/>
    <property type="match status" value="1"/>
</dbReference>
<dbReference type="Pfam" id="PF00534">
    <property type="entry name" value="Glycos_transf_1"/>
    <property type="match status" value="1"/>
</dbReference>
<feature type="domain" description="Glycosyltransferase subfamily 4-like N-terminal" evidence="2">
    <location>
        <begin position="17"/>
        <end position="179"/>
    </location>
</feature>
<accession>A0A8H9UJV8</accession>
<keyword evidence="3" id="KW-0808">Transferase</keyword>
<dbReference type="Pfam" id="PF13439">
    <property type="entry name" value="Glyco_transf_4"/>
    <property type="match status" value="1"/>
</dbReference>
<dbReference type="AlphaFoldDB" id="A0A8H9UJV8"/>
<name>A0A8H9UJV8_CITFR</name>
<protein>
    <submittedName>
        <fullName evidence="3">Glycosyltransferase family 4 protein</fullName>
    </submittedName>
</protein>
<evidence type="ECO:0000259" key="1">
    <source>
        <dbReference type="Pfam" id="PF00534"/>
    </source>
</evidence>
<reference evidence="3" key="2">
    <citation type="submission" date="2020-09" db="EMBL/GenBank/DDBJ databases">
        <authorList>
            <consortium name="NCBI Pathogen Detection Project"/>
        </authorList>
    </citation>
    <scope>NUCLEOTIDE SEQUENCE</scope>
    <source>
        <strain evidence="3">O50</strain>
    </source>
</reference>
<dbReference type="InterPro" id="IPR028098">
    <property type="entry name" value="Glyco_trans_4-like_N"/>
</dbReference>
<reference evidence="3" key="1">
    <citation type="journal article" date="2018" name="Genome Biol.">
        <title>SKESA: strategic k-mer extension for scrupulous assemblies.</title>
        <authorList>
            <person name="Souvorov A."/>
            <person name="Agarwala R."/>
            <person name="Lipman D.J."/>
        </authorList>
    </citation>
    <scope>NUCLEOTIDE SEQUENCE</scope>
    <source>
        <strain evidence="3">O50</strain>
    </source>
</reference>
<proteinExistence type="predicted"/>
<evidence type="ECO:0000259" key="2">
    <source>
        <dbReference type="Pfam" id="PF13439"/>
    </source>
</evidence>
<dbReference type="GO" id="GO:0016757">
    <property type="term" value="F:glycosyltransferase activity"/>
    <property type="evidence" value="ECO:0007669"/>
    <property type="project" value="InterPro"/>
</dbReference>
<evidence type="ECO:0000313" key="3">
    <source>
        <dbReference type="EMBL" id="HAT3895845.1"/>
    </source>
</evidence>
<dbReference type="Gene3D" id="3.40.50.2000">
    <property type="entry name" value="Glycogen Phosphorylase B"/>
    <property type="match status" value="2"/>
</dbReference>